<organism evidence="1 2">
    <name type="scientific">Cannabis sativa</name>
    <name type="common">Hemp</name>
    <name type="synonym">Marijuana</name>
    <dbReference type="NCBI Taxonomy" id="3483"/>
    <lineage>
        <taxon>Eukaryota</taxon>
        <taxon>Viridiplantae</taxon>
        <taxon>Streptophyta</taxon>
        <taxon>Embryophyta</taxon>
        <taxon>Tracheophyta</taxon>
        <taxon>Spermatophyta</taxon>
        <taxon>Magnoliopsida</taxon>
        <taxon>eudicotyledons</taxon>
        <taxon>Gunneridae</taxon>
        <taxon>Pentapetalae</taxon>
        <taxon>rosids</taxon>
        <taxon>fabids</taxon>
        <taxon>Rosales</taxon>
        <taxon>Cannabaceae</taxon>
        <taxon>Cannabis</taxon>
    </lineage>
</organism>
<proteinExistence type="predicted"/>
<evidence type="ECO:0000313" key="2">
    <source>
        <dbReference type="Proteomes" id="UP000596661"/>
    </source>
</evidence>
<dbReference type="Gramene" id="evm.model.02.323">
    <property type="protein sequence ID" value="cds.evm.model.02.323"/>
    <property type="gene ID" value="evm.TU.02.323"/>
</dbReference>
<reference evidence="1" key="1">
    <citation type="submission" date="2018-11" db="EMBL/GenBank/DDBJ databases">
        <authorList>
            <person name="Grassa J C."/>
        </authorList>
    </citation>
    <scope>NUCLEOTIDE SEQUENCE [LARGE SCALE GENOMIC DNA]</scope>
</reference>
<reference evidence="1" key="2">
    <citation type="submission" date="2021-03" db="UniProtKB">
        <authorList>
            <consortium name="EnsemblPlants"/>
        </authorList>
    </citation>
    <scope>IDENTIFICATION</scope>
</reference>
<dbReference type="AlphaFoldDB" id="A0A803P0F5"/>
<protein>
    <submittedName>
        <fullName evidence="1">Uncharacterized protein</fullName>
    </submittedName>
</protein>
<dbReference type="EnsemblPlants" id="evm.model.02.323">
    <property type="protein sequence ID" value="cds.evm.model.02.323"/>
    <property type="gene ID" value="evm.TU.02.323"/>
</dbReference>
<dbReference type="EMBL" id="UZAU01000098">
    <property type="status" value="NOT_ANNOTATED_CDS"/>
    <property type="molecule type" value="Genomic_DNA"/>
</dbReference>
<dbReference type="Proteomes" id="UP000596661">
    <property type="component" value="Chromosome 2"/>
</dbReference>
<name>A0A803P0F5_CANSA</name>
<keyword evidence="2" id="KW-1185">Reference proteome</keyword>
<sequence length="108" mass="11833">MEDIGYAFEGIIATLPEIDIQTLQEAYTIDKVEKDFFQLPLDKASGIDGFNTNFYRKNWSLVKHEGGVVAAIAFPYKEGGVVAGIAFPYKEGGEVATLEAKSTLKVLL</sequence>
<accession>A0A803P0F5</accession>
<evidence type="ECO:0000313" key="1">
    <source>
        <dbReference type="EnsemblPlants" id="cds.evm.model.02.323"/>
    </source>
</evidence>